<keyword evidence="1" id="KW-1133">Transmembrane helix</keyword>
<feature type="transmembrane region" description="Helical" evidence="1">
    <location>
        <begin position="81"/>
        <end position="107"/>
    </location>
</feature>
<dbReference type="Proteomes" id="UP001642540">
    <property type="component" value="Unassembled WGS sequence"/>
</dbReference>
<accession>A0ABP1RMS6</accession>
<keyword evidence="1" id="KW-0472">Membrane</keyword>
<protein>
    <submittedName>
        <fullName evidence="2">Uncharacterized protein</fullName>
    </submittedName>
</protein>
<keyword evidence="1" id="KW-0812">Transmembrane</keyword>
<dbReference type="EMBL" id="CAXLJM020000086">
    <property type="protein sequence ID" value="CAL8131083.1"/>
    <property type="molecule type" value="Genomic_DNA"/>
</dbReference>
<evidence type="ECO:0000256" key="1">
    <source>
        <dbReference type="SAM" id="Phobius"/>
    </source>
</evidence>
<feature type="transmembrane region" description="Helical" evidence="1">
    <location>
        <begin position="237"/>
        <end position="257"/>
    </location>
</feature>
<organism evidence="2 3">
    <name type="scientific">Orchesella dallaii</name>
    <dbReference type="NCBI Taxonomy" id="48710"/>
    <lineage>
        <taxon>Eukaryota</taxon>
        <taxon>Metazoa</taxon>
        <taxon>Ecdysozoa</taxon>
        <taxon>Arthropoda</taxon>
        <taxon>Hexapoda</taxon>
        <taxon>Collembola</taxon>
        <taxon>Entomobryomorpha</taxon>
        <taxon>Entomobryoidea</taxon>
        <taxon>Orchesellidae</taxon>
        <taxon>Orchesellinae</taxon>
        <taxon>Orchesella</taxon>
    </lineage>
</organism>
<evidence type="ECO:0000313" key="2">
    <source>
        <dbReference type="EMBL" id="CAL8131083.1"/>
    </source>
</evidence>
<feature type="transmembrane region" description="Helical" evidence="1">
    <location>
        <begin position="38"/>
        <end position="60"/>
    </location>
</feature>
<keyword evidence="3" id="KW-1185">Reference proteome</keyword>
<sequence length="308" mass="35088">MESHPQDFTYVTTQILKLNKIRPQGWPSFERLPDIQELVAYGLASVLMFAPYFGALYAIIRANDPINIELKDVLPDVPRRLLAAVVNCYLVFYAGIACSVLIALILAACHVFEKETEANKLHSMGTGFENKSNKLECMLQEILFYIFLGLDRLLGRKKSSTAVQPLEDIVIETLTEPPLNEQFFASLRRHRQLTLLMAASNKNVQVFIPTMTTVGIMLCTIFSYALLTMYDKPEFQFLFPLITWFFVCINIPIIFFCEHASLPLIYTEETIHFWKGKLERRLVNSMQPFGFTLGAFFSCKKGDGVGNQ</sequence>
<name>A0ABP1RMS6_9HEXA</name>
<comment type="caution">
    <text evidence="2">The sequence shown here is derived from an EMBL/GenBank/DDBJ whole genome shotgun (WGS) entry which is preliminary data.</text>
</comment>
<gene>
    <name evidence="2" type="ORF">ODALV1_LOCUS24022</name>
</gene>
<evidence type="ECO:0000313" key="3">
    <source>
        <dbReference type="Proteomes" id="UP001642540"/>
    </source>
</evidence>
<proteinExistence type="predicted"/>
<feature type="transmembrane region" description="Helical" evidence="1">
    <location>
        <begin position="206"/>
        <end position="225"/>
    </location>
</feature>
<reference evidence="2 3" key="1">
    <citation type="submission" date="2024-08" db="EMBL/GenBank/DDBJ databases">
        <authorList>
            <person name="Cucini C."/>
            <person name="Frati F."/>
        </authorList>
    </citation>
    <scope>NUCLEOTIDE SEQUENCE [LARGE SCALE GENOMIC DNA]</scope>
</reference>